<protein>
    <submittedName>
        <fullName evidence="1">Uncharacterized protein</fullName>
    </submittedName>
</protein>
<sequence length="592" mass="65394">MEISNMSGVAKMMSNADLTSSCQSFHSNTTFNQLGCHHCWRNSNSRSYFPPLFHAYNRPLCPQISRRSVSGSCVVSLQSSFSSITACTKFWSLVNLGSDRSLVVHINHAVFPSDKQSQHNFWGSSVNPTCCCSVNPTKRLPIELPRKPKVEAVLQEFLPRIGRSWTWVTTNLVKQIAEKMRRIRIPVLDRYMMTEMMPVFVMAVGLCSIVGMTLGALAGLVHEVVVSGLPIAVAVTAALLQLPYFAALSMPMACLAASLFGLGRIQADMETVAIFSAGVSLWRMLVSPLCLGFVAVLLKLVCHECLIPYGSSQARRMVDMALTTHMQGLRQNNDLVYPEYGVKREVGDDGKTIGRSHTVLQRIWYATEMKGTQLSGLLLLDIASSGHIHRVIVADEGEWKFEEGIWKFVNSTILNLCPKDSTFGILQVEGLQVPSARLTSRRALQKPSLQELSRGAILRLIAELRTKLHTKNRNRGGSEFSLDLTEHNVNRSDEDELVKLECFLHQRDAAIFSCIVYCLMGAMATLVQGSRPASSGSQASPIAWALLSSMIYNMIVATAAFAGMSRHLTPWLSAWIPPLIGLSLSFFLPVIL</sequence>
<accession>A0ACB8HP50</accession>
<name>A0ACB8HP50_9BRYO</name>
<proteinExistence type="predicted"/>
<organism evidence="1 2">
    <name type="scientific">Sphagnum magellanicum</name>
    <dbReference type="NCBI Taxonomy" id="128215"/>
    <lineage>
        <taxon>Eukaryota</taxon>
        <taxon>Viridiplantae</taxon>
        <taxon>Streptophyta</taxon>
        <taxon>Embryophyta</taxon>
        <taxon>Bryophyta</taxon>
        <taxon>Sphagnophytina</taxon>
        <taxon>Sphagnopsida</taxon>
        <taxon>Sphagnales</taxon>
        <taxon>Sphagnaceae</taxon>
        <taxon>Sphagnum</taxon>
    </lineage>
</organism>
<evidence type="ECO:0000313" key="1">
    <source>
        <dbReference type="EMBL" id="KAH9558010.1"/>
    </source>
</evidence>
<comment type="caution">
    <text evidence="1">The sequence shown here is derived from an EMBL/GenBank/DDBJ whole genome shotgun (WGS) entry which is preliminary data.</text>
</comment>
<gene>
    <name evidence="1" type="ORF">CY35_07G114500</name>
</gene>
<keyword evidence="2" id="KW-1185">Reference proteome</keyword>
<dbReference type="Proteomes" id="UP000828922">
    <property type="component" value="Linkage Group LG07"/>
</dbReference>
<evidence type="ECO:0000313" key="2">
    <source>
        <dbReference type="Proteomes" id="UP000828922"/>
    </source>
</evidence>
<dbReference type="EMBL" id="CM038913">
    <property type="protein sequence ID" value="KAH9558010.1"/>
    <property type="molecule type" value="Genomic_DNA"/>
</dbReference>
<reference evidence="2" key="1">
    <citation type="journal article" date="2022" name="New Phytol.">
        <title>Phylogenomic structure and speciation in an emerging model: the Sphagnum magellanicum complex (Bryophyta).</title>
        <authorList>
            <person name="Shaw A.J."/>
            <person name="Piatkowski B."/>
            <person name="Duffy A.M."/>
            <person name="Aguero B."/>
            <person name="Imwattana K."/>
            <person name="Nieto-Lugilde M."/>
            <person name="Healey A."/>
            <person name="Weston D.J."/>
            <person name="Patel M.N."/>
            <person name="Schmutz J."/>
            <person name="Grimwood J."/>
            <person name="Yavitt J.B."/>
            <person name="Hassel K."/>
            <person name="Stenoien H.K."/>
            <person name="Flatberg K.I."/>
            <person name="Bickford C.P."/>
            <person name="Hicks K.A."/>
        </authorList>
    </citation>
    <scope>NUCLEOTIDE SEQUENCE [LARGE SCALE GENOMIC DNA]</scope>
</reference>